<evidence type="ECO:0000259" key="5">
    <source>
        <dbReference type="PROSITE" id="PS51293"/>
    </source>
</evidence>
<organism evidence="6 7">
    <name type="scientific">Nicrophorus vespilloides</name>
    <name type="common">Boreal carrion beetle</name>
    <dbReference type="NCBI Taxonomy" id="110193"/>
    <lineage>
        <taxon>Eukaryota</taxon>
        <taxon>Metazoa</taxon>
        <taxon>Ecdysozoa</taxon>
        <taxon>Arthropoda</taxon>
        <taxon>Hexapoda</taxon>
        <taxon>Insecta</taxon>
        <taxon>Pterygota</taxon>
        <taxon>Neoptera</taxon>
        <taxon>Endopterygota</taxon>
        <taxon>Coleoptera</taxon>
        <taxon>Polyphaga</taxon>
        <taxon>Staphyliniformia</taxon>
        <taxon>Silphidae</taxon>
        <taxon>Nicrophorinae</taxon>
        <taxon>Nicrophorus</taxon>
    </lineage>
</organism>
<feature type="region of interest" description="Disordered" evidence="4">
    <location>
        <begin position="589"/>
        <end position="612"/>
    </location>
</feature>
<accession>A0ABM1NAB2</accession>
<dbReference type="PANTHER" id="PTHR21677">
    <property type="entry name" value="CRAMPED PROTEIN"/>
    <property type="match status" value="1"/>
</dbReference>
<feature type="region of interest" description="Disordered" evidence="4">
    <location>
        <begin position="58"/>
        <end position="87"/>
    </location>
</feature>
<reference evidence="7" key="1">
    <citation type="submission" date="2025-08" db="UniProtKB">
        <authorList>
            <consortium name="RefSeq"/>
        </authorList>
    </citation>
    <scope>IDENTIFICATION</scope>
    <source>
        <tissue evidence="7">Whole Larva</tissue>
    </source>
</reference>
<gene>
    <name evidence="7" type="primary">LOC108567669</name>
</gene>
<dbReference type="Proteomes" id="UP000695000">
    <property type="component" value="Unplaced"/>
</dbReference>
<keyword evidence="6" id="KW-1185">Reference proteome</keyword>
<dbReference type="GeneID" id="108567669"/>
<comment type="subcellular location">
    <subcellularLocation>
        <location evidence="1">Nucleus</location>
    </subcellularLocation>
</comment>
<dbReference type="InterPro" id="IPR009057">
    <property type="entry name" value="Homeodomain-like_sf"/>
</dbReference>
<dbReference type="InterPro" id="IPR055315">
    <property type="entry name" value="Cramped-like"/>
</dbReference>
<evidence type="ECO:0000313" key="7">
    <source>
        <dbReference type="RefSeq" id="XP_017783762.1"/>
    </source>
</evidence>
<feature type="domain" description="SANT" evidence="5">
    <location>
        <begin position="91"/>
        <end position="150"/>
    </location>
</feature>
<protein>
    <submittedName>
        <fullName evidence="7">Protein cramped</fullName>
    </submittedName>
</protein>
<dbReference type="Gene3D" id="1.20.58.1880">
    <property type="match status" value="1"/>
</dbReference>
<keyword evidence="3" id="KW-0539">Nucleus</keyword>
<feature type="compositionally biased region" description="Basic and acidic residues" evidence="4">
    <location>
        <begin position="62"/>
        <end position="83"/>
    </location>
</feature>
<sequence length="923" mass="104318">MNTPEVSKKVLIDPSIPIEELLGSVTTYNSVGSEMKSLQLRTSARVFKKMKLDSELAALGPTDKKEEKKEDTKKEEMKPEMKKPPLRGPLWSHEDKTLFFEALNEYGKDFDAIHTSISNKLKKRGVPEYMIKTREQVRHLYYRIWHKASKHLKFSSDVKKLAQELYCLINFGELRKKLTLISEKTSIRLNELIYRGSLNMRVKGKTIRIRTPMCKALRRLNQLDENGGDELIKLPNRICIELKPKDMHTWMKVQEMSQNPRVKTIMPLQKRLGTIFTHLTERWKTQEVYEHEKLLAEAESIPLDDPSDKILENTKPRTDPFLRFQPPSDVNITIPTISVTEYMTTENICLNAYEERIGAKTSGEKLWLDAYPSFKNALSRGSLRRGVKRCRTNSVNEKQIPKSSSSIIDNNENCLVENELPGAKVNDLIDEAVNTILALQNPAENMEIVEEKKPDDIKMEEDCLLQVKKEHDIAKIKLGWTMEDCGTLTVGDLYLMFGSDSMVCLVYSWDEQEGIQLIKEEESINETVDNETVIESDNSDNCNNYERLNHKPDELSVTLKRLLSIAKLHYRKNIVKCPCGHVCGAPNKGNGTKTKPTVRKNPVVNTESSTQRIEPPKIVQTTTVINLQPSNVTTTASMVPIIIQPKKFPPTIFRRPISPNDNLRAQIDSIQKLRPRYCNRKGRRPRSKQVVVERKLPLLANKADSGRQIVQMNIISQDITMPRQIAPKIVPQIENSVLLNECNSTFVEATLTPVAVTSNQITGTYAISSLEENNINSEHIMDNATTPSRVGSPTSISNLLDLALQSHVSNGGVKENITSFVGILSENNIATSTPPTSPSRILKENENQWLNSEVADFSFSSFLGHLESPMKATQSTSTITNDDSRLGLTQDVDAQLQSLLTESSLDYTAKFADLAAQMTDSKK</sequence>
<evidence type="ECO:0000256" key="3">
    <source>
        <dbReference type="ARBA" id="ARBA00023242"/>
    </source>
</evidence>
<dbReference type="PANTHER" id="PTHR21677:SF1">
    <property type="entry name" value="PROTEIN CRAMPED-LIKE"/>
    <property type="match status" value="1"/>
</dbReference>
<dbReference type="InterPro" id="IPR017884">
    <property type="entry name" value="SANT_dom"/>
</dbReference>
<feature type="compositionally biased region" description="Polar residues" evidence="4">
    <location>
        <begin position="603"/>
        <end position="612"/>
    </location>
</feature>
<evidence type="ECO:0000256" key="1">
    <source>
        <dbReference type="ARBA" id="ARBA00004123"/>
    </source>
</evidence>
<keyword evidence="2" id="KW-0238">DNA-binding</keyword>
<dbReference type="RefSeq" id="XP_017783762.1">
    <property type="nucleotide sequence ID" value="XM_017928273.1"/>
</dbReference>
<dbReference type="SUPFAM" id="SSF46689">
    <property type="entry name" value="Homeodomain-like"/>
    <property type="match status" value="1"/>
</dbReference>
<evidence type="ECO:0000313" key="6">
    <source>
        <dbReference type="Proteomes" id="UP000695000"/>
    </source>
</evidence>
<dbReference type="PROSITE" id="PS51293">
    <property type="entry name" value="SANT"/>
    <property type="match status" value="1"/>
</dbReference>
<evidence type="ECO:0000256" key="2">
    <source>
        <dbReference type="ARBA" id="ARBA00023125"/>
    </source>
</evidence>
<proteinExistence type="predicted"/>
<evidence type="ECO:0000256" key="4">
    <source>
        <dbReference type="SAM" id="MobiDB-lite"/>
    </source>
</evidence>
<name>A0ABM1NAB2_NICVS</name>